<proteinExistence type="predicted"/>
<sequence length="91" mass="9503">MSKDKPAAADPKPVPTVVTVKGVKLGRLPLESGKPGHPVAFFKGEVPPVDSTLKFTLENGVTYAGIVVEAVEADGEVMTEFKGGLTPLSKK</sequence>
<dbReference type="EMBL" id="FXTY01000008">
    <property type="protein sequence ID" value="SMP32179.1"/>
    <property type="molecule type" value="Genomic_DNA"/>
</dbReference>
<evidence type="ECO:0000313" key="1">
    <source>
        <dbReference type="EMBL" id="SMP32179.1"/>
    </source>
</evidence>
<evidence type="ECO:0000313" key="2">
    <source>
        <dbReference type="Proteomes" id="UP001157961"/>
    </source>
</evidence>
<dbReference type="RefSeq" id="WP_283427442.1">
    <property type="nucleotide sequence ID" value="NZ_FXTY01000008.1"/>
</dbReference>
<name>A0ABY1PEP2_9RHOB</name>
<dbReference type="Proteomes" id="UP001157961">
    <property type="component" value="Unassembled WGS sequence"/>
</dbReference>
<gene>
    <name evidence="1" type="ORF">SAMN06265373_108143</name>
</gene>
<reference evidence="1 2" key="1">
    <citation type="submission" date="2017-05" db="EMBL/GenBank/DDBJ databases">
        <authorList>
            <person name="Varghese N."/>
            <person name="Submissions S."/>
        </authorList>
    </citation>
    <scope>NUCLEOTIDE SEQUENCE [LARGE SCALE GENOMIC DNA]</scope>
    <source>
        <strain evidence="1 2">DSM 29734</strain>
    </source>
</reference>
<organism evidence="1 2">
    <name type="scientific">Shimia sagamensis</name>
    <dbReference type="NCBI Taxonomy" id="1566352"/>
    <lineage>
        <taxon>Bacteria</taxon>
        <taxon>Pseudomonadati</taxon>
        <taxon>Pseudomonadota</taxon>
        <taxon>Alphaproteobacteria</taxon>
        <taxon>Rhodobacterales</taxon>
        <taxon>Roseobacteraceae</taxon>
    </lineage>
</organism>
<accession>A0ABY1PEP2</accession>
<comment type="caution">
    <text evidence="1">The sequence shown here is derived from an EMBL/GenBank/DDBJ whole genome shotgun (WGS) entry which is preliminary data.</text>
</comment>
<protein>
    <submittedName>
        <fullName evidence="1">Uncharacterized protein</fullName>
    </submittedName>
</protein>
<keyword evidence="2" id="KW-1185">Reference proteome</keyword>